<protein>
    <submittedName>
        <fullName evidence="2">Predicted metal-binding protein</fullName>
    </submittedName>
</protein>
<gene>
    <name evidence="2" type="ORF">MTY_1233</name>
</gene>
<evidence type="ECO:0000259" key="1">
    <source>
        <dbReference type="SMART" id="SM01078"/>
    </source>
</evidence>
<sequence>MKISCIKHKLSITVKRGSLKMLRVGIIACRDYWKKGCPGYQAHILCFLAREKHQGPLGELEGANIVAMQPCPGCPGTGRLALARRMIAHDRVDCFVFPSCLFFNNHCPTAASHARAIEAATGRPVLLGSYLEAARARSCASVIIKPGDIPSITECRQRLLNLNYLQYLYDRQASAPRKTLQILTLLKMA</sequence>
<dbReference type="EMBL" id="DF238840">
    <property type="protein sequence ID" value="GAF25896.1"/>
    <property type="molecule type" value="Genomic_DNA"/>
</dbReference>
<evidence type="ECO:0000313" key="2">
    <source>
        <dbReference type="EMBL" id="GAF25896.1"/>
    </source>
</evidence>
<feature type="domain" description="CGGC" evidence="1">
    <location>
        <begin position="23"/>
        <end position="130"/>
    </location>
</feature>
<dbReference type="Pfam" id="PF08821">
    <property type="entry name" value="CGGC"/>
    <property type="match status" value="1"/>
</dbReference>
<organism evidence="2">
    <name type="scientific">Moorella thermoacetica Y72</name>
    <dbReference type="NCBI Taxonomy" id="1325331"/>
    <lineage>
        <taxon>Bacteria</taxon>
        <taxon>Bacillati</taxon>
        <taxon>Bacillota</taxon>
        <taxon>Clostridia</taxon>
        <taxon>Neomoorellales</taxon>
        <taxon>Neomoorellaceae</taxon>
        <taxon>Neomoorella</taxon>
    </lineage>
</organism>
<name>A0A0S6UD80_NEOTH</name>
<dbReference type="SMART" id="SM01078">
    <property type="entry name" value="CGGC"/>
    <property type="match status" value="1"/>
</dbReference>
<dbReference type="InterPro" id="IPR014925">
    <property type="entry name" value="CGGC_dom"/>
</dbReference>
<dbReference type="AlphaFoldDB" id="A0A0S6UD80"/>
<reference evidence="2" key="1">
    <citation type="journal article" date="2014" name="Gene">
        <title>Genome-guided analysis of transformation efficiency and carbon dioxide assimilation by Moorella thermoacetica Y72.</title>
        <authorList>
            <person name="Tsukahara K."/>
            <person name="Kita A."/>
            <person name="Nakashimada Y."/>
            <person name="Hoshino T."/>
            <person name="Murakami K."/>
        </authorList>
    </citation>
    <scope>NUCLEOTIDE SEQUENCE [LARGE SCALE GENOMIC DNA]</scope>
    <source>
        <strain evidence="2">Y72</strain>
    </source>
</reference>
<dbReference type="Proteomes" id="UP000063718">
    <property type="component" value="Unassembled WGS sequence"/>
</dbReference>
<proteinExistence type="predicted"/>
<accession>A0A0S6UD80</accession>